<dbReference type="SUPFAM" id="SSF64288">
    <property type="entry name" value="Chorismate lyase-like"/>
    <property type="match status" value="1"/>
</dbReference>
<dbReference type="Gene3D" id="3.40.1410.10">
    <property type="entry name" value="Chorismate lyase-like"/>
    <property type="match status" value="1"/>
</dbReference>
<protein>
    <submittedName>
        <fullName evidence="1">Uncharacterized protein</fullName>
    </submittedName>
</protein>
<dbReference type="EMBL" id="CP076676">
    <property type="protein sequence ID" value="UYO42059.1"/>
    <property type="molecule type" value="Genomic_DNA"/>
</dbReference>
<proteinExistence type="predicted"/>
<reference evidence="1" key="1">
    <citation type="journal article" date="2022" name="Biol. Control">
        <title>In silico genomic analysis of Rhodopseudomonas palustris strains revealed potential biocontrol agents and crop yield enhancers.</title>
        <authorList>
            <person name="Surachat K."/>
            <person name="Kantachote D."/>
            <person name="Deachamag P."/>
            <person name="Wonglapsuwan M."/>
        </authorList>
    </citation>
    <scope>NUCLEOTIDE SEQUENCE</scope>
    <source>
        <strain evidence="1">TLS06</strain>
    </source>
</reference>
<evidence type="ECO:0000313" key="2">
    <source>
        <dbReference type="Proteomes" id="UP001163166"/>
    </source>
</evidence>
<sequence>MLRGAFVESWAEFVSSVDKFLKVMREHDTATAALIAWCRSHHPYEAEAIAITLLADETVAADCYDGPLQPRAGETLRRRRVWLHWGDRVLSEAENWYVPERLPPAMRDTIADGVRPYGAVVASLCPQRITTIALRADKAGENEAQAEAVLAQLARTEGFSPPEAFILHIHAVMMASGIVLADLREHYRRELLR</sequence>
<accession>A0AAX3E4V9</accession>
<dbReference type="Proteomes" id="UP001163166">
    <property type="component" value="Chromosome"/>
</dbReference>
<organism evidence="1 2">
    <name type="scientific">Rhodopseudomonas palustris</name>
    <dbReference type="NCBI Taxonomy" id="1076"/>
    <lineage>
        <taxon>Bacteria</taxon>
        <taxon>Pseudomonadati</taxon>
        <taxon>Pseudomonadota</taxon>
        <taxon>Alphaproteobacteria</taxon>
        <taxon>Hyphomicrobiales</taxon>
        <taxon>Nitrobacteraceae</taxon>
        <taxon>Rhodopseudomonas</taxon>
    </lineage>
</organism>
<name>A0AAX3E4V9_RHOPL</name>
<gene>
    <name evidence="1" type="ORF">KQX62_10115</name>
</gene>
<dbReference type="InterPro" id="IPR028978">
    <property type="entry name" value="Chorismate_lyase_/UTRA_dom_sf"/>
</dbReference>
<dbReference type="AlphaFoldDB" id="A0AAX3E4V9"/>
<evidence type="ECO:0000313" key="1">
    <source>
        <dbReference type="EMBL" id="UYO42059.1"/>
    </source>
</evidence>